<dbReference type="EMBL" id="MU864415">
    <property type="protein sequence ID" value="KAK4186774.1"/>
    <property type="molecule type" value="Genomic_DNA"/>
</dbReference>
<gene>
    <name evidence="1" type="ORF">QBC35DRAFT_452906</name>
</gene>
<organism evidence="1 2">
    <name type="scientific">Podospora australis</name>
    <dbReference type="NCBI Taxonomy" id="1536484"/>
    <lineage>
        <taxon>Eukaryota</taxon>
        <taxon>Fungi</taxon>
        <taxon>Dikarya</taxon>
        <taxon>Ascomycota</taxon>
        <taxon>Pezizomycotina</taxon>
        <taxon>Sordariomycetes</taxon>
        <taxon>Sordariomycetidae</taxon>
        <taxon>Sordariales</taxon>
        <taxon>Podosporaceae</taxon>
        <taxon>Podospora</taxon>
    </lineage>
</organism>
<sequence>MPPQRPLQIGGGRKKSGWGNPITGVYNALFVSENAAITRSVGMFGLAVAFLSTGLGEAFLAPA</sequence>
<name>A0AAN7AHG7_9PEZI</name>
<keyword evidence="2" id="KW-1185">Reference proteome</keyword>
<protein>
    <submittedName>
        <fullName evidence="1">Uncharacterized protein</fullName>
    </submittedName>
</protein>
<evidence type="ECO:0000313" key="1">
    <source>
        <dbReference type="EMBL" id="KAK4186774.1"/>
    </source>
</evidence>
<accession>A0AAN7AHG7</accession>
<reference evidence="1" key="2">
    <citation type="submission" date="2023-05" db="EMBL/GenBank/DDBJ databases">
        <authorList>
            <consortium name="Lawrence Berkeley National Laboratory"/>
            <person name="Steindorff A."/>
            <person name="Hensen N."/>
            <person name="Bonometti L."/>
            <person name="Westerberg I."/>
            <person name="Brannstrom I.O."/>
            <person name="Guillou S."/>
            <person name="Cros-Aarteil S."/>
            <person name="Calhoun S."/>
            <person name="Haridas S."/>
            <person name="Kuo A."/>
            <person name="Mondo S."/>
            <person name="Pangilinan J."/>
            <person name="Riley R."/>
            <person name="Labutti K."/>
            <person name="Andreopoulos B."/>
            <person name="Lipzen A."/>
            <person name="Chen C."/>
            <person name="Yanf M."/>
            <person name="Daum C."/>
            <person name="Ng V."/>
            <person name="Clum A."/>
            <person name="Ohm R."/>
            <person name="Martin F."/>
            <person name="Silar P."/>
            <person name="Natvig D."/>
            <person name="Lalanne C."/>
            <person name="Gautier V."/>
            <person name="Ament-Velasquez S.L."/>
            <person name="Kruys A."/>
            <person name="Hutchinson M.I."/>
            <person name="Powell A.J."/>
            <person name="Barry K."/>
            <person name="Miller A.N."/>
            <person name="Grigoriev I.V."/>
            <person name="Debuchy R."/>
            <person name="Gladieux P."/>
            <person name="Thoren M.H."/>
            <person name="Johannesson H."/>
        </authorList>
    </citation>
    <scope>NUCLEOTIDE SEQUENCE</scope>
    <source>
        <strain evidence="1">PSN309</strain>
    </source>
</reference>
<comment type="caution">
    <text evidence="1">The sequence shown here is derived from an EMBL/GenBank/DDBJ whole genome shotgun (WGS) entry which is preliminary data.</text>
</comment>
<evidence type="ECO:0000313" key="2">
    <source>
        <dbReference type="Proteomes" id="UP001302126"/>
    </source>
</evidence>
<dbReference type="AlphaFoldDB" id="A0AAN7AHG7"/>
<dbReference type="Proteomes" id="UP001302126">
    <property type="component" value="Unassembled WGS sequence"/>
</dbReference>
<reference evidence="1" key="1">
    <citation type="journal article" date="2023" name="Mol. Phylogenet. Evol.">
        <title>Genome-scale phylogeny and comparative genomics of the fungal order Sordariales.</title>
        <authorList>
            <person name="Hensen N."/>
            <person name="Bonometti L."/>
            <person name="Westerberg I."/>
            <person name="Brannstrom I.O."/>
            <person name="Guillou S."/>
            <person name="Cros-Aarteil S."/>
            <person name="Calhoun S."/>
            <person name="Haridas S."/>
            <person name="Kuo A."/>
            <person name="Mondo S."/>
            <person name="Pangilinan J."/>
            <person name="Riley R."/>
            <person name="LaButti K."/>
            <person name="Andreopoulos B."/>
            <person name="Lipzen A."/>
            <person name="Chen C."/>
            <person name="Yan M."/>
            <person name="Daum C."/>
            <person name="Ng V."/>
            <person name="Clum A."/>
            <person name="Steindorff A."/>
            <person name="Ohm R.A."/>
            <person name="Martin F."/>
            <person name="Silar P."/>
            <person name="Natvig D.O."/>
            <person name="Lalanne C."/>
            <person name="Gautier V."/>
            <person name="Ament-Velasquez S.L."/>
            <person name="Kruys A."/>
            <person name="Hutchinson M.I."/>
            <person name="Powell A.J."/>
            <person name="Barry K."/>
            <person name="Miller A.N."/>
            <person name="Grigoriev I.V."/>
            <person name="Debuchy R."/>
            <person name="Gladieux P."/>
            <person name="Hiltunen Thoren M."/>
            <person name="Johannesson H."/>
        </authorList>
    </citation>
    <scope>NUCLEOTIDE SEQUENCE</scope>
    <source>
        <strain evidence="1">PSN309</strain>
    </source>
</reference>
<proteinExistence type="predicted"/>